<dbReference type="AlphaFoldDB" id="A0ABD3NQ64"/>
<gene>
    <name evidence="8" type="ORF">ACHAWO_008426</name>
</gene>
<feature type="transmembrane region" description="Helical" evidence="7">
    <location>
        <begin position="312"/>
        <end position="338"/>
    </location>
</feature>
<dbReference type="GO" id="GO:0005886">
    <property type="term" value="C:plasma membrane"/>
    <property type="evidence" value="ECO:0007669"/>
    <property type="project" value="UniProtKB-SubCell"/>
</dbReference>
<sequence>MYLNSTTNSTHNRKSCGSTLLNIYTKHQLAFVIWGAILGIGLGIALAYWTPENADVKSTVLLWVGLLGDLFIRALKCIILPLVFVSIAISVMDMLALGKAGSMVKKTIGLYLFTTVCAVCLGVLSSLTFGSKYVVHNHEEEVAVPAEVRLACSVDDAGLPSAYLTEMNDGSVVCAAGEAMSEALFLMDDVNGYFATSAENEVAELSLSESFYQGLFMQLIGSNMFGLFTDSNFLGVIILAAGFGVGLNKLKNNPPRDVNWAGIITIQLLEELNHLFMMFVHWIIYCAPICILSLVAKAIGSQSDMGHVAQTLGWLFVSFVVGAVAQVTLVYSGLYLYYFRSNPLSYFKDLVEALTLAFASASSAATLPVSLECVAKSGKVNKDIARFVLPLGATINMDGVAIYITCTAVALAYLNGLEPTVANYVILAFCATLGSIGTAPVPASGPVMALTAYNTAFQQHGIPYGFAFVLALDWLTDRISTCFNVCGDMVIASLVSSGLDAEEQEEFMKQIDNIGQGSSDDIEIAKANIRASMKASMLSA</sequence>
<evidence type="ECO:0000256" key="7">
    <source>
        <dbReference type="RuleBase" id="RU361216"/>
    </source>
</evidence>
<evidence type="ECO:0000256" key="5">
    <source>
        <dbReference type="ARBA" id="ARBA00022989"/>
    </source>
</evidence>
<dbReference type="EMBL" id="JALLPJ020001081">
    <property type="protein sequence ID" value="KAL3776781.1"/>
    <property type="molecule type" value="Genomic_DNA"/>
</dbReference>
<comment type="subcellular location">
    <subcellularLocation>
        <location evidence="1">Cell membrane</location>
        <topology evidence="1">Multi-pass membrane protein</topology>
    </subcellularLocation>
    <subcellularLocation>
        <location evidence="7">Membrane</location>
        <topology evidence="7">Multi-pass membrane protein</topology>
    </subcellularLocation>
</comment>
<feature type="transmembrane region" description="Helical" evidence="7">
    <location>
        <begin position="108"/>
        <end position="129"/>
    </location>
</feature>
<feature type="transmembrane region" description="Helical" evidence="7">
    <location>
        <begin position="224"/>
        <end position="246"/>
    </location>
</feature>
<evidence type="ECO:0000256" key="1">
    <source>
        <dbReference type="ARBA" id="ARBA00004651"/>
    </source>
</evidence>
<evidence type="ECO:0000313" key="9">
    <source>
        <dbReference type="Proteomes" id="UP001530400"/>
    </source>
</evidence>
<evidence type="ECO:0000256" key="6">
    <source>
        <dbReference type="ARBA" id="ARBA00023136"/>
    </source>
</evidence>
<dbReference type="SUPFAM" id="SSF118215">
    <property type="entry name" value="Proton glutamate symport protein"/>
    <property type="match status" value="1"/>
</dbReference>
<dbReference type="InterPro" id="IPR001991">
    <property type="entry name" value="Na-dicarboxylate_symporter"/>
</dbReference>
<feature type="transmembrane region" description="Helical" evidence="7">
    <location>
        <begin position="387"/>
        <end position="415"/>
    </location>
</feature>
<organism evidence="8 9">
    <name type="scientific">Cyclotella atomus</name>
    <dbReference type="NCBI Taxonomy" id="382360"/>
    <lineage>
        <taxon>Eukaryota</taxon>
        <taxon>Sar</taxon>
        <taxon>Stramenopiles</taxon>
        <taxon>Ochrophyta</taxon>
        <taxon>Bacillariophyta</taxon>
        <taxon>Coscinodiscophyceae</taxon>
        <taxon>Thalassiosirophycidae</taxon>
        <taxon>Stephanodiscales</taxon>
        <taxon>Stephanodiscaceae</taxon>
        <taxon>Cyclotella</taxon>
    </lineage>
</organism>
<dbReference type="PANTHER" id="PTHR42865">
    <property type="entry name" value="PROTON/GLUTAMATE-ASPARTATE SYMPORTER"/>
    <property type="match status" value="1"/>
</dbReference>
<dbReference type="GO" id="GO:0015293">
    <property type="term" value="F:symporter activity"/>
    <property type="evidence" value="ECO:0007669"/>
    <property type="project" value="UniProtKB-UniRule"/>
</dbReference>
<keyword evidence="9" id="KW-1185">Reference proteome</keyword>
<dbReference type="Proteomes" id="UP001530400">
    <property type="component" value="Unassembled WGS sequence"/>
</dbReference>
<dbReference type="Pfam" id="PF00375">
    <property type="entry name" value="SDF"/>
    <property type="match status" value="1"/>
</dbReference>
<evidence type="ECO:0000313" key="8">
    <source>
        <dbReference type="EMBL" id="KAL3776781.1"/>
    </source>
</evidence>
<dbReference type="Gene3D" id="1.10.3860.10">
    <property type="entry name" value="Sodium:dicarboxylate symporter"/>
    <property type="match status" value="1"/>
</dbReference>
<feature type="transmembrane region" description="Helical" evidence="7">
    <location>
        <begin position="29"/>
        <end position="50"/>
    </location>
</feature>
<feature type="transmembrane region" description="Helical" evidence="7">
    <location>
        <begin position="70"/>
        <end position="96"/>
    </location>
</feature>
<protein>
    <recommendedName>
        <fullName evidence="7">Amino acid transporter</fullName>
    </recommendedName>
</protein>
<comment type="similarity">
    <text evidence="7">Belongs to the dicarboxylate/amino acid:cation symporter (DAACS) (TC 2.A.23) family.</text>
</comment>
<evidence type="ECO:0000256" key="2">
    <source>
        <dbReference type="ARBA" id="ARBA00022448"/>
    </source>
</evidence>
<reference evidence="8 9" key="1">
    <citation type="submission" date="2024-10" db="EMBL/GenBank/DDBJ databases">
        <title>Updated reference genomes for cyclostephanoid diatoms.</title>
        <authorList>
            <person name="Roberts W.R."/>
            <person name="Alverson A.J."/>
        </authorList>
    </citation>
    <scope>NUCLEOTIDE SEQUENCE [LARGE SCALE GENOMIC DNA]</scope>
    <source>
        <strain evidence="8 9">AJA010-31</strain>
    </source>
</reference>
<accession>A0ABD3NQ64</accession>
<dbReference type="PANTHER" id="PTHR42865:SF7">
    <property type="entry name" value="PROTON_GLUTAMATE-ASPARTATE SYMPORTER"/>
    <property type="match status" value="1"/>
</dbReference>
<dbReference type="PRINTS" id="PR00173">
    <property type="entry name" value="EDTRNSPORT"/>
</dbReference>
<proteinExistence type="inferred from homology"/>
<name>A0ABD3NQ64_9STRA</name>
<feature type="transmembrane region" description="Helical" evidence="7">
    <location>
        <begin position="282"/>
        <end position="300"/>
    </location>
</feature>
<keyword evidence="5 7" id="KW-1133">Transmembrane helix</keyword>
<keyword evidence="4 7" id="KW-0812">Transmembrane</keyword>
<keyword evidence="2 7" id="KW-0813">Transport</keyword>
<keyword evidence="6 7" id="KW-0472">Membrane</keyword>
<dbReference type="InterPro" id="IPR036458">
    <property type="entry name" value="Na:dicarbo_symporter_sf"/>
</dbReference>
<feature type="transmembrane region" description="Helical" evidence="7">
    <location>
        <begin position="421"/>
        <end position="441"/>
    </location>
</feature>
<evidence type="ECO:0000256" key="3">
    <source>
        <dbReference type="ARBA" id="ARBA00022475"/>
    </source>
</evidence>
<evidence type="ECO:0000256" key="4">
    <source>
        <dbReference type="ARBA" id="ARBA00022692"/>
    </source>
</evidence>
<keyword evidence="7" id="KW-0769">Symport</keyword>
<comment type="caution">
    <text evidence="8">The sequence shown here is derived from an EMBL/GenBank/DDBJ whole genome shotgun (WGS) entry which is preliminary data.</text>
</comment>
<feature type="transmembrane region" description="Helical" evidence="7">
    <location>
        <begin position="350"/>
        <end position="375"/>
    </location>
</feature>
<keyword evidence="3" id="KW-1003">Cell membrane</keyword>